<evidence type="ECO:0000313" key="1">
    <source>
        <dbReference type="EMBL" id="HGN84794.1"/>
    </source>
</evidence>
<name>A0A7V4AL21_9DEIN</name>
<gene>
    <name evidence="1" type="ORF">ENT80_01250</name>
</gene>
<evidence type="ECO:0008006" key="2">
    <source>
        <dbReference type="Google" id="ProtNLM"/>
    </source>
</evidence>
<dbReference type="EMBL" id="DTAB01000073">
    <property type="protein sequence ID" value="HGN84794.1"/>
    <property type="molecule type" value="Genomic_DNA"/>
</dbReference>
<accession>A0A7V4AL21</accession>
<organism evidence="1">
    <name type="scientific">Thermus tengchongensis</name>
    <dbReference type="NCBI Taxonomy" id="1214928"/>
    <lineage>
        <taxon>Bacteria</taxon>
        <taxon>Thermotogati</taxon>
        <taxon>Deinococcota</taxon>
        <taxon>Deinococci</taxon>
        <taxon>Thermales</taxon>
        <taxon>Thermaceae</taxon>
        <taxon>Thermus</taxon>
    </lineage>
</organism>
<proteinExistence type="predicted"/>
<dbReference type="AlphaFoldDB" id="A0A7V4AL21"/>
<reference evidence="1" key="1">
    <citation type="journal article" date="2020" name="mSystems">
        <title>Genome- and Community-Level Interaction Insights into Carbon Utilization and Element Cycling Functions of Hydrothermarchaeota in Hydrothermal Sediment.</title>
        <authorList>
            <person name="Zhou Z."/>
            <person name="Liu Y."/>
            <person name="Xu W."/>
            <person name="Pan J."/>
            <person name="Luo Z.H."/>
            <person name="Li M."/>
        </authorList>
    </citation>
    <scope>NUCLEOTIDE SEQUENCE [LARGE SCALE GENOMIC DNA]</scope>
    <source>
        <strain evidence="1">SpSt-611</strain>
    </source>
</reference>
<protein>
    <recommendedName>
        <fullName evidence="2">Transposase</fullName>
    </recommendedName>
</protein>
<sequence>MRDWTAKKAKVAQRRARARALWPWFHDLEDYLRLFYRGQRTLARRGNPLKALWTRTFRSRERQALQALLKGEEGRYERLLPVRKARTDYWW</sequence>
<comment type="caution">
    <text evidence="1">The sequence shown here is derived from an EMBL/GenBank/DDBJ whole genome shotgun (WGS) entry which is preliminary data.</text>
</comment>